<evidence type="ECO:0000259" key="21">
    <source>
        <dbReference type="PROSITE" id="PS50999"/>
    </source>
</evidence>
<feature type="domain" description="Cytochrome oxidase subunit II transmembrane region profile" evidence="21">
    <location>
        <begin position="1"/>
        <end position="88"/>
    </location>
</feature>
<dbReference type="EC" id="7.1.1.9" evidence="18"/>
<dbReference type="GO" id="GO:0016491">
    <property type="term" value="F:oxidoreductase activity"/>
    <property type="evidence" value="ECO:0007669"/>
    <property type="project" value="InterPro"/>
</dbReference>
<dbReference type="InterPro" id="IPR045187">
    <property type="entry name" value="CcO_II"/>
</dbReference>
<keyword evidence="6 17" id="KW-0812">Transmembrane</keyword>
<dbReference type="SUPFAM" id="SSF46626">
    <property type="entry name" value="Cytochrome c"/>
    <property type="match status" value="1"/>
</dbReference>
<dbReference type="InterPro" id="IPR001505">
    <property type="entry name" value="Copper_CuA"/>
</dbReference>
<dbReference type="Proteomes" id="UP000202440">
    <property type="component" value="Chromosome"/>
</dbReference>
<evidence type="ECO:0000256" key="2">
    <source>
        <dbReference type="ARBA" id="ARBA00007866"/>
    </source>
</evidence>
<evidence type="ECO:0000313" key="23">
    <source>
        <dbReference type="EMBL" id="ASP40931.1"/>
    </source>
</evidence>
<dbReference type="InterPro" id="IPR036909">
    <property type="entry name" value="Cyt_c-like_dom_sf"/>
</dbReference>
<keyword evidence="4 16" id="KW-0349">Heme</keyword>
<reference evidence="23 24" key="1">
    <citation type="submission" date="2017-07" db="EMBL/GenBank/DDBJ databases">
        <title>Annotated genome sequence of Bacterioplanes sanyensis isolated from Red Sea.</title>
        <authorList>
            <person name="Rehman Z.U."/>
        </authorList>
    </citation>
    <scope>NUCLEOTIDE SEQUENCE [LARGE SCALE GENOMIC DNA]</scope>
    <source>
        <strain evidence="23 24">NV9</strain>
    </source>
</reference>
<comment type="subcellular location">
    <subcellularLocation>
        <location evidence="17">Cell membrane</location>
        <topology evidence="17">Multi-pass membrane protein</topology>
    </subcellularLocation>
    <subcellularLocation>
        <location evidence="1">Membrane</location>
        <topology evidence="1">Multi-pass membrane protein</topology>
    </subcellularLocation>
</comment>
<dbReference type="NCBIfam" id="TIGR02866">
    <property type="entry name" value="CoxB"/>
    <property type="match status" value="1"/>
</dbReference>
<keyword evidence="24" id="KW-1185">Reference proteome</keyword>
<keyword evidence="13 19" id="KW-0472">Membrane</keyword>
<proteinExistence type="inferred from homology"/>
<dbReference type="Pfam" id="PF00116">
    <property type="entry name" value="COX2"/>
    <property type="match status" value="1"/>
</dbReference>
<keyword evidence="7 16" id="KW-0479">Metal-binding</keyword>
<dbReference type="InterPro" id="IPR036257">
    <property type="entry name" value="Cyt_c_oxidase_su2_TM_sf"/>
</dbReference>
<evidence type="ECO:0000256" key="6">
    <source>
        <dbReference type="ARBA" id="ARBA00022692"/>
    </source>
</evidence>
<dbReference type="GO" id="GO:0020037">
    <property type="term" value="F:heme binding"/>
    <property type="evidence" value="ECO:0007669"/>
    <property type="project" value="InterPro"/>
</dbReference>
<evidence type="ECO:0000256" key="9">
    <source>
        <dbReference type="ARBA" id="ARBA00022982"/>
    </source>
</evidence>
<keyword evidence="12 18" id="KW-0186">Copper</keyword>
<dbReference type="GO" id="GO:0005507">
    <property type="term" value="F:copper ion binding"/>
    <property type="evidence" value="ECO:0007669"/>
    <property type="project" value="InterPro"/>
</dbReference>
<dbReference type="InterPro" id="IPR014222">
    <property type="entry name" value="Cyt_c_oxidase_su2"/>
</dbReference>
<evidence type="ECO:0000256" key="12">
    <source>
        <dbReference type="ARBA" id="ARBA00023008"/>
    </source>
</evidence>
<evidence type="ECO:0000256" key="14">
    <source>
        <dbReference type="ARBA" id="ARBA00024688"/>
    </source>
</evidence>
<protein>
    <recommendedName>
        <fullName evidence="18">Cytochrome c oxidase subunit 2</fullName>
        <ecNumber evidence="18">7.1.1.9</ecNumber>
    </recommendedName>
</protein>
<keyword evidence="11 16" id="KW-0408">Iron</keyword>
<dbReference type="EMBL" id="CP022530">
    <property type="protein sequence ID" value="ASP40931.1"/>
    <property type="molecule type" value="Genomic_DNA"/>
</dbReference>
<dbReference type="Pfam" id="PF02790">
    <property type="entry name" value="COX2_TM"/>
    <property type="match status" value="1"/>
</dbReference>
<evidence type="ECO:0000256" key="3">
    <source>
        <dbReference type="ARBA" id="ARBA00022448"/>
    </source>
</evidence>
<evidence type="ECO:0000313" key="24">
    <source>
        <dbReference type="Proteomes" id="UP000202440"/>
    </source>
</evidence>
<dbReference type="PROSITE" id="PS50999">
    <property type="entry name" value="COX2_TM"/>
    <property type="match status" value="1"/>
</dbReference>
<feature type="transmembrane region" description="Helical" evidence="19">
    <location>
        <begin position="15"/>
        <end position="39"/>
    </location>
</feature>
<sequence>MPTGVTEISREVHSLHMIIFAICVVIAVVVFGVMFWSLIRYRRSRNKDAAHFHESTAVELIWTAVPVVILIAMAVPATATLKKIYDPSDAQVDVLITGYQWRWRYEFLNEDVAYFSNLSTPLEQIEGQQAKGEAYLLEVDEPLVLPVDTKVRFLLTSNDVIHAWWVPELAVKKDAVPGFINESWTNIEQPGTYRGQCAELCGRNHGFMPVEVKAVSQQEFQTFLDEKRALALAEKAKESKQWSMAELMEKGEAVYTTYCAACHQPNGQGLPPAFPALAGNDNMISASGLDIHIERVLYGKSGTAMPGFAETLSAVDIAAVVTYERNAWGNDTGDAIQPEQINQILTAEE</sequence>
<dbReference type="PROSITE" id="PS51007">
    <property type="entry name" value="CYTC"/>
    <property type="match status" value="1"/>
</dbReference>
<keyword evidence="10 19" id="KW-1133">Transmembrane helix</keyword>
<dbReference type="PROSITE" id="PS00078">
    <property type="entry name" value="COX2"/>
    <property type="match status" value="1"/>
</dbReference>
<keyword evidence="5 17" id="KW-0679">Respiratory chain</keyword>
<evidence type="ECO:0000256" key="18">
    <source>
        <dbReference type="RuleBase" id="RU004024"/>
    </source>
</evidence>
<name>A0A222FRA3_9GAMM</name>
<keyword evidence="8" id="KW-1278">Translocase</keyword>
<comment type="function">
    <text evidence="14 18">Subunits I and II form the functional core of the enzyme complex. Electrons originating in cytochrome c are transferred via heme a and Cu(A) to the binuclear center formed by heme a3 and Cu(B).</text>
</comment>
<evidence type="ECO:0000256" key="11">
    <source>
        <dbReference type="ARBA" id="ARBA00023004"/>
    </source>
</evidence>
<feature type="transmembrane region" description="Helical" evidence="19">
    <location>
        <begin position="60"/>
        <end position="79"/>
    </location>
</feature>
<dbReference type="PRINTS" id="PR01166">
    <property type="entry name" value="CYCOXIDASEII"/>
</dbReference>
<dbReference type="InterPro" id="IPR009056">
    <property type="entry name" value="Cyt_c-like_dom"/>
</dbReference>
<dbReference type="GO" id="GO:0004129">
    <property type="term" value="F:cytochrome-c oxidase activity"/>
    <property type="evidence" value="ECO:0007669"/>
    <property type="project" value="UniProtKB-EC"/>
</dbReference>
<dbReference type="InterPro" id="IPR011759">
    <property type="entry name" value="Cyt_c_oxidase_su2_TM_dom"/>
</dbReference>
<dbReference type="Pfam" id="PF13442">
    <property type="entry name" value="Cytochrome_CBB3"/>
    <property type="match status" value="1"/>
</dbReference>
<comment type="cofactor">
    <cofactor evidence="18">
        <name>Cu cation</name>
        <dbReference type="ChEBI" id="CHEBI:23378"/>
    </cofactor>
    <text evidence="18">Binds a copper A center.</text>
</comment>
<dbReference type="PANTHER" id="PTHR22888">
    <property type="entry name" value="CYTOCHROME C OXIDASE, SUBUNIT II"/>
    <property type="match status" value="1"/>
</dbReference>
<dbReference type="GO" id="GO:0005886">
    <property type="term" value="C:plasma membrane"/>
    <property type="evidence" value="ECO:0007669"/>
    <property type="project" value="UniProtKB-SubCell"/>
</dbReference>
<dbReference type="Gene3D" id="1.10.760.10">
    <property type="entry name" value="Cytochrome c-like domain"/>
    <property type="match status" value="1"/>
</dbReference>
<evidence type="ECO:0000256" key="13">
    <source>
        <dbReference type="ARBA" id="ARBA00023136"/>
    </source>
</evidence>
<dbReference type="Gene3D" id="2.60.40.420">
    <property type="entry name" value="Cupredoxins - blue copper proteins"/>
    <property type="match status" value="1"/>
</dbReference>
<accession>A0A222FRA3</accession>
<dbReference type="OrthoDB" id="9781261at2"/>
<organism evidence="23 24">
    <name type="scientific">Bacterioplanes sanyensis</name>
    <dbReference type="NCBI Taxonomy" id="1249553"/>
    <lineage>
        <taxon>Bacteria</taxon>
        <taxon>Pseudomonadati</taxon>
        <taxon>Pseudomonadota</taxon>
        <taxon>Gammaproteobacteria</taxon>
        <taxon>Oceanospirillales</taxon>
        <taxon>Oceanospirillaceae</taxon>
        <taxon>Bacterioplanes</taxon>
    </lineage>
</organism>
<evidence type="ECO:0000256" key="4">
    <source>
        <dbReference type="ARBA" id="ARBA00022617"/>
    </source>
</evidence>
<comment type="similarity">
    <text evidence="2 17">Belongs to the cytochrome c oxidase subunit 2 family.</text>
</comment>
<evidence type="ECO:0000256" key="15">
    <source>
        <dbReference type="ARBA" id="ARBA00047816"/>
    </source>
</evidence>
<evidence type="ECO:0000256" key="10">
    <source>
        <dbReference type="ARBA" id="ARBA00022989"/>
    </source>
</evidence>
<comment type="catalytic activity">
    <reaction evidence="15 18">
        <text>4 Fe(II)-[cytochrome c] + O2 + 8 H(+)(in) = 4 Fe(III)-[cytochrome c] + 2 H2O + 4 H(+)(out)</text>
        <dbReference type="Rhea" id="RHEA:11436"/>
        <dbReference type="Rhea" id="RHEA-COMP:10350"/>
        <dbReference type="Rhea" id="RHEA-COMP:14399"/>
        <dbReference type="ChEBI" id="CHEBI:15377"/>
        <dbReference type="ChEBI" id="CHEBI:15378"/>
        <dbReference type="ChEBI" id="CHEBI:15379"/>
        <dbReference type="ChEBI" id="CHEBI:29033"/>
        <dbReference type="ChEBI" id="CHEBI:29034"/>
        <dbReference type="EC" id="7.1.1.9"/>
    </reaction>
</comment>
<evidence type="ECO:0000256" key="5">
    <source>
        <dbReference type="ARBA" id="ARBA00022660"/>
    </source>
</evidence>
<keyword evidence="3 17" id="KW-0813">Transport</keyword>
<dbReference type="PROSITE" id="PS50857">
    <property type="entry name" value="COX2_CUA"/>
    <property type="match status" value="1"/>
</dbReference>
<evidence type="ECO:0000256" key="16">
    <source>
        <dbReference type="PROSITE-ProRule" id="PRU00433"/>
    </source>
</evidence>
<dbReference type="Gene3D" id="1.10.287.90">
    <property type="match status" value="1"/>
</dbReference>
<keyword evidence="9 17" id="KW-0249">Electron transport</keyword>
<gene>
    <name evidence="23" type="primary">coxB</name>
    <name evidence="23" type="ORF">CHH28_13150</name>
</gene>
<dbReference type="AlphaFoldDB" id="A0A222FRA3"/>
<evidence type="ECO:0000256" key="19">
    <source>
        <dbReference type="SAM" id="Phobius"/>
    </source>
</evidence>
<feature type="domain" description="Cytochrome oxidase subunit II copper A binding" evidence="20">
    <location>
        <begin position="89"/>
        <end position="226"/>
    </location>
</feature>
<evidence type="ECO:0000256" key="8">
    <source>
        <dbReference type="ARBA" id="ARBA00022967"/>
    </source>
</evidence>
<dbReference type="SUPFAM" id="SSF49503">
    <property type="entry name" value="Cupredoxins"/>
    <property type="match status" value="1"/>
</dbReference>
<dbReference type="PANTHER" id="PTHR22888:SF9">
    <property type="entry name" value="CYTOCHROME C OXIDASE SUBUNIT 2"/>
    <property type="match status" value="1"/>
</dbReference>
<dbReference type="InterPro" id="IPR008972">
    <property type="entry name" value="Cupredoxin"/>
</dbReference>
<dbReference type="SUPFAM" id="SSF81464">
    <property type="entry name" value="Cytochrome c oxidase subunit II-like, transmembrane region"/>
    <property type="match status" value="1"/>
</dbReference>
<dbReference type="KEGG" id="bsan:CHH28_13150"/>
<feature type="domain" description="Cytochrome c" evidence="22">
    <location>
        <begin position="246"/>
        <end position="328"/>
    </location>
</feature>
<dbReference type="GO" id="GO:0042773">
    <property type="term" value="P:ATP synthesis coupled electron transport"/>
    <property type="evidence" value="ECO:0007669"/>
    <property type="project" value="TreeGrafter"/>
</dbReference>
<evidence type="ECO:0000256" key="1">
    <source>
        <dbReference type="ARBA" id="ARBA00004141"/>
    </source>
</evidence>
<evidence type="ECO:0000259" key="20">
    <source>
        <dbReference type="PROSITE" id="PS50857"/>
    </source>
</evidence>
<evidence type="ECO:0000259" key="22">
    <source>
        <dbReference type="PROSITE" id="PS51007"/>
    </source>
</evidence>
<evidence type="ECO:0000256" key="17">
    <source>
        <dbReference type="RuleBase" id="RU000456"/>
    </source>
</evidence>
<evidence type="ECO:0000256" key="7">
    <source>
        <dbReference type="ARBA" id="ARBA00022723"/>
    </source>
</evidence>
<dbReference type="InterPro" id="IPR002429">
    <property type="entry name" value="CcO_II-like_C"/>
</dbReference>